<accession>A0A1N7IEE3</accession>
<evidence type="ECO:0000313" key="2">
    <source>
        <dbReference type="Proteomes" id="UP000186373"/>
    </source>
</evidence>
<dbReference type="AlphaFoldDB" id="A0A1N7IEE3"/>
<dbReference type="Proteomes" id="UP000186373">
    <property type="component" value="Unassembled WGS sequence"/>
</dbReference>
<organism evidence="1 2">
    <name type="scientific">Chryseobacterium shigense</name>
    <dbReference type="NCBI Taxonomy" id="297244"/>
    <lineage>
        <taxon>Bacteria</taxon>
        <taxon>Pseudomonadati</taxon>
        <taxon>Bacteroidota</taxon>
        <taxon>Flavobacteriia</taxon>
        <taxon>Flavobacteriales</taxon>
        <taxon>Weeksellaceae</taxon>
        <taxon>Chryseobacterium group</taxon>
        <taxon>Chryseobacterium</taxon>
    </lineage>
</organism>
<proteinExistence type="predicted"/>
<dbReference type="EMBL" id="FTNY01000003">
    <property type="protein sequence ID" value="SIS35426.1"/>
    <property type="molecule type" value="Genomic_DNA"/>
</dbReference>
<name>A0A1N7IEE3_9FLAO</name>
<reference evidence="2" key="1">
    <citation type="submission" date="2017-01" db="EMBL/GenBank/DDBJ databases">
        <authorList>
            <person name="Varghese N."/>
            <person name="Submissions S."/>
        </authorList>
    </citation>
    <scope>NUCLEOTIDE SEQUENCE [LARGE SCALE GENOMIC DNA]</scope>
    <source>
        <strain evidence="2">DSM 17126</strain>
    </source>
</reference>
<gene>
    <name evidence="1" type="ORF">SAMN05421639_103283</name>
</gene>
<sequence>MNFIKSIICSVFRRRRLIIIRICNYLDLIFFCHRVVRWLFCYGDYRWCIIKKAGLQSQMKYKLSSNLVSLAVLEQVELIQQLEEKEKNVVYTIIESFISKKKIKEFVQQNVAL</sequence>
<protein>
    <submittedName>
        <fullName evidence="1">Uncharacterized protein</fullName>
    </submittedName>
</protein>
<keyword evidence="2" id="KW-1185">Reference proteome</keyword>
<evidence type="ECO:0000313" key="1">
    <source>
        <dbReference type="EMBL" id="SIS35426.1"/>
    </source>
</evidence>